<accession>A0A7R7TGI5</accession>
<evidence type="ECO:0000256" key="5">
    <source>
        <dbReference type="ARBA" id="ARBA00023172"/>
    </source>
</evidence>
<keyword evidence="6" id="KW-0814">Transposable element</keyword>
<evidence type="ECO:0000313" key="7">
    <source>
        <dbReference type="EMBL" id="BCP67520.1"/>
    </source>
</evidence>
<dbReference type="PANTHER" id="PTHR33217:SF7">
    <property type="entry name" value="TRANSPOSASE FOR INSERTION SEQUENCE ELEMENT IS1081"/>
    <property type="match status" value="1"/>
</dbReference>
<sequence length="355" mass="40809">MPRAKERGEGKPLQTQDSAWLDSLVDELYSRMAQGEHPGLAFLLEALLNKIMERERARFLASLEGQGEQANGFYPRKLHLTLGQLNLKVPRVRYAKAFRPALLPPKWKRVDKDYEELLIAMLANGYSQAQLQRALASLDLPFSEEALEEAKALIQDRLDFYKSQPLKADWFAVFLDAYWAKLRTEKGKLVDLSLFVAVGIDLEGRKEILGFWILEGRESKGFWVQVFQDLMARGVHRVLLFVTDDFRGLGEVIAKLFPYAEHQLCLLHLERNLRAKLSPSGYKEARETLRRIRHARDKEEGQILFGRLVEGVKGERPGMAWEMEGKRERYLAFLGYPAEVRGYEPSRLDANFDVG</sequence>
<evidence type="ECO:0000256" key="4">
    <source>
        <dbReference type="ARBA" id="ARBA00023125"/>
    </source>
</evidence>
<name>A0A7R7TGI5_THETH</name>
<gene>
    <name evidence="7" type="ORF">TthHB5018_c24540</name>
</gene>
<evidence type="ECO:0000313" key="8">
    <source>
        <dbReference type="Proteomes" id="UP000596099"/>
    </source>
</evidence>
<dbReference type="AlphaFoldDB" id="A0A7R7TGI5"/>
<dbReference type="InterPro" id="IPR001207">
    <property type="entry name" value="Transposase_mutator"/>
</dbReference>
<comment type="function">
    <text evidence="1 6">Required for the transposition of the insertion element.</text>
</comment>
<dbReference type="Pfam" id="PF00872">
    <property type="entry name" value="Transposase_mut"/>
    <property type="match status" value="1"/>
</dbReference>
<protein>
    <recommendedName>
        <fullName evidence="6">Mutator family transposase</fullName>
    </recommendedName>
</protein>
<dbReference type="RefSeq" id="WP_201351603.1">
    <property type="nucleotide sequence ID" value="NZ_AP024272.1"/>
</dbReference>
<evidence type="ECO:0000256" key="1">
    <source>
        <dbReference type="ARBA" id="ARBA00002190"/>
    </source>
</evidence>
<dbReference type="PANTHER" id="PTHR33217">
    <property type="entry name" value="TRANSPOSASE FOR INSERTION SEQUENCE ELEMENT IS1081"/>
    <property type="match status" value="1"/>
</dbReference>
<keyword evidence="7" id="KW-0614">Plasmid</keyword>
<keyword evidence="4 6" id="KW-0238">DNA-binding</keyword>
<proteinExistence type="inferred from homology"/>
<evidence type="ECO:0000256" key="6">
    <source>
        <dbReference type="RuleBase" id="RU365089"/>
    </source>
</evidence>
<keyword evidence="5 6" id="KW-0233">DNA recombination</keyword>
<dbReference type="GO" id="GO:0003677">
    <property type="term" value="F:DNA binding"/>
    <property type="evidence" value="ECO:0007669"/>
    <property type="project" value="UniProtKB-UniRule"/>
</dbReference>
<geneLocation type="plasmid" evidence="7 8">
    <name>pHB5018c</name>
</geneLocation>
<evidence type="ECO:0000256" key="3">
    <source>
        <dbReference type="ARBA" id="ARBA00022578"/>
    </source>
</evidence>
<dbReference type="EMBL" id="AP024272">
    <property type="protein sequence ID" value="BCP67520.1"/>
    <property type="molecule type" value="Genomic_DNA"/>
</dbReference>
<keyword evidence="3 6" id="KW-0815">Transposition</keyword>
<dbReference type="GO" id="GO:0006313">
    <property type="term" value="P:DNA transposition"/>
    <property type="evidence" value="ECO:0007669"/>
    <property type="project" value="UniProtKB-UniRule"/>
</dbReference>
<dbReference type="GO" id="GO:0004803">
    <property type="term" value="F:transposase activity"/>
    <property type="evidence" value="ECO:0007669"/>
    <property type="project" value="UniProtKB-UniRule"/>
</dbReference>
<comment type="similarity">
    <text evidence="2 6">Belongs to the transposase mutator family.</text>
</comment>
<evidence type="ECO:0000256" key="2">
    <source>
        <dbReference type="ARBA" id="ARBA00010961"/>
    </source>
</evidence>
<reference evidence="8" key="1">
    <citation type="submission" date="2021-01" db="EMBL/GenBank/DDBJ databases">
        <title>Complete Genome Sequence of Thermus thermophilus Strain HB5018, Isolated from Mine Onsen Hot Spring.</title>
        <authorList>
            <person name="Miyazaki K."/>
            <person name="Moriya T."/>
            <person name="Nemoto N."/>
            <person name="Oshima T."/>
            <person name="Yura K."/>
            <person name="Bessho Y."/>
        </authorList>
    </citation>
    <scope>NUCLEOTIDE SEQUENCE [LARGE SCALE GENOMIC DNA]</scope>
    <source>
        <strain evidence="8">HB5018</strain>
        <plasmid evidence="8">pHB5018c</plasmid>
    </source>
</reference>
<organism evidence="7 8">
    <name type="scientific">Thermus thermophilus</name>
    <dbReference type="NCBI Taxonomy" id="274"/>
    <lineage>
        <taxon>Bacteria</taxon>
        <taxon>Thermotogati</taxon>
        <taxon>Deinococcota</taxon>
        <taxon>Deinococci</taxon>
        <taxon>Thermales</taxon>
        <taxon>Thermaceae</taxon>
        <taxon>Thermus</taxon>
    </lineage>
</organism>
<dbReference type="NCBIfam" id="NF033543">
    <property type="entry name" value="transpos_IS256"/>
    <property type="match status" value="1"/>
</dbReference>
<dbReference type="Proteomes" id="UP000596099">
    <property type="component" value="Plasmid pHB5018c"/>
</dbReference>